<dbReference type="GO" id="GO:0005975">
    <property type="term" value="P:carbohydrate metabolic process"/>
    <property type="evidence" value="ECO:0007669"/>
    <property type="project" value="InterPro"/>
</dbReference>
<dbReference type="Gene3D" id="3.20.20.80">
    <property type="entry name" value="Glycosidases"/>
    <property type="match status" value="1"/>
</dbReference>
<dbReference type="AlphaFoldDB" id="A0A9W8HVH7"/>
<dbReference type="InterPro" id="IPR001223">
    <property type="entry name" value="Glyco_hydro18_cat"/>
</dbReference>
<dbReference type="OrthoDB" id="76388at2759"/>
<protein>
    <recommendedName>
        <fullName evidence="2">GH18 domain-containing protein</fullName>
    </recommendedName>
</protein>
<dbReference type="InterPro" id="IPR011583">
    <property type="entry name" value="Chitinase_II/V-like_cat"/>
</dbReference>
<evidence type="ECO:0000256" key="1">
    <source>
        <dbReference type="SAM" id="MobiDB-lite"/>
    </source>
</evidence>
<evidence type="ECO:0000259" key="2">
    <source>
        <dbReference type="PROSITE" id="PS51910"/>
    </source>
</evidence>
<proteinExistence type="predicted"/>
<dbReference type="PROSITE" id="PS51910">
    <property type="entry name" value="GH18_2"/>
    <property type="match status" value="1"/>
</dbReference>
<name>A0A9W8HVH7_9FUNG</name>
<dbReference type="GO" id="GO:0006032">
    <property type="term" value="P:chitin catabolic process"/>
    <property type="evidence" value="ECO:0007669"/>
    <property type="project" value="TreeGrafter"/>
</dbReference>
<dbReference type="InterPro" id="IPR050314">
    <property type="entry name" value="Glycosyl_Hydrlase_18"/>
</dbReference>
<dbReference type="PANTHER" id="PTHR11177">
    <property type="entry name" value="CHITINASE"/>
    <property type="match status" value="1"/>
</dbReference>
<organism evidence="3 4">
    <name type="scientific">Coemansia guatemalensis</name>
    <dbReference type="NCBI Taxonomy" id="2761395"/>
    <lineage>
        <taxon>Eukaryota</taxon>
        <taxon>Fungi</taxon>
        <taxon>Fungi incertae sedis</taxon>
        <taxon>Zoopagomycota</taxon>
        <taxon>Kickxellomycotina</taxon>
        <taxon>Kickxellomycetes</taxon>
        <taxon>Kickxellales</taxon>
        <taxon>Kickxellaceae</taxon>
        <taxon>Coemansia</taxon>
    </lineage>
</organism>
<dbReference type="InterPro" id="IPR029070">
    <property type="entry name" value="Chitinase_insertion_sf"/>
</dbReference>
<dbReference type="SUPFAM" id="SSF54556">
    <property type="entry name" value="Chitinase insertion domain"/>
    <property type="match status" value="1"/>
</dbReference>
<dbReference type="GO" id="GO:0008061">
    <property type="term" value="F:chitin binding"/>
    <property type="evidence" value="ECO:0007669"/>
    <property type="project" value="InterPro"/>
</dbReference>
<sequence>MGIFSAATQRLSDIGLGDVPEHVIASGVLNNTVVFGYTYESGIGSDRIDLGALTHLVLAFFQVDASGSVSMKNNGIQGLIDAAHKKNVKVIASIGGDGNGSKALSTALGTNTTRYQLAASLVAVIERFGMDGVDYDFEFPENEQQLDNLYAGLKTMRAALDSAFGTHSKTLTMTLYSSKGQFGPELRSKNNARLFSDLVDYGLLMSYDYFGGFSQTSAPNSPFYDIPGHPGLSFTSSIGAWLRAGWDAKKLVAGLPYYGRTAIVQASASPQSQFMAVARSAPPGGPISKIPGAWTWNDLRDPENGALSSATKPRDGWWRFWDNTTLTPWLLHNSSRTYVGYDDPDSLTIKVNYIINRGLVGAMVWMVQYDFANELSAVVRNYSKACSRISALAESVEESALSETDSSVDSKSSENDHTEESDDTQYTETSTAAPYGVWPTCLMQLLPVVFLAIIVSSLN</sequence>
<dbReference type="Pfam" id="PF00704">
    <property type="entry name" value="Glyco_hydro_18"/>
    <property type="match status" value="1"/>
</dbReference>
<dbReference type="InterPro" id="IPR017853">
    <property type="entry name" value="GH"/>
</dbReference>
<feature type="region of interest" description="Disordered" evidence="1">
    <location>
        <begin position="400"/>
        <end position="428"/>
    </location>
</feature>
<dbReference type="SMART" id="SM00636">
    <property type="entry name" value="Glyco_18"/>
    <property type="match status" value="1"/>
</dbReference>
<dbReference type="GO" id="GO:0004568">
    <property type="term" value="F:chitinase activity"/>
    <property type="evidence" value="ECO:0007669"/>
    <property type="project" value="TreeGrafter"/>
</dbReference>
<dbReference type="SUPFAM" id="SSF51445">
    <property type="entry name" value="(Trans)glycosidases"/>
    <property type="match status" value="1"/>
</dbReference>
<accession>A0A9W8HVH7</accession>
<gene>
    <name evidence="3" type="ORF">H4R20_002469</name>
</gene>
<comment type="caution">
    <text evidence="3">The sequence shown here is derived from an EMBL/GenBank/DDBJ whole genome shotgun (WGS) entry which is preliminary data.</text>
</comment>
<dbReference type="EMBL" id="JANBUO010000392">
    <property type="protein sequence ID" value="KAJ2804527.1"/>
    <property type="molecule type" value="Genomic_DNA"/>
</dbReference>
<evidence type="ECO:0000313" key="4">
    <source>
        <dbReference type="Proteomes" id="UP001140094"/>
    </source>
</evidence>
<keyword evidence="4" id="KW-1185">Reference proteome</keyword>
<dbReference type="PANTHER" id="PTHR11177:SF317">
    <property type="entry name" value="CHITINASE 12-RELATED"/>
    <property type="match status" value="1"/>
</dbReference>
<evidence type="ECO:0000313" key="3">
    <source>
        <dbReference type="EMBL" id="KAJ2804527.1"/>
    </source>
</evidence>
<dbReference type="Proteomes" id="UP001140094">
    <property type="component" value="Unassembled WGS sequence"/>
</dbReference>
<dbReference type="Gene3D" id="3.10.50.10">
    <property type="match status" value="1"/>
</dbReference>
<feature type="domain" description="GH18" evidence="2">
    <location>
        <begin position="32"/>
        <end position="386"/>
    </location>
</feature>
<reference evidence="3" key="1">
    <citation type="submission" date="2022-07" db="EMBL/GenBank/DDBJ databases">
        <title>Phylogenomic reconstructions and comparative analyses of Kickxellomycotina fungi.</title>
        <authorList>
            <person name="Reynolds N.K."/>
            <person name="Stajich J.E."/>
            <person name="Barry K."/>
            <person name="Grigoriev I.V."/>
            <person name="Crous P."/>
            <person name="Smith M.E."/>
        </authorList>
    </citation>
    <scope>NUCLEOTIDE SEQUENCE</scope>
    <source>
        <strain evidence="3">NRRL 1565</strain>
    </source>
</reference>
<dbReference type="GO" id="GO:0005576">
    <property type="term" value="C:extracellular region"/>
    <property type="evidence" value="ECO:0007669"/>
    <property type="project" value="TreeGrafter"/>
</dbReference>
<feature type="compositionally biased region" description="Low complexity" evidence="1">
    <location>
        <begin position="400"/>
        <end position="410"/>
    </location>
</feature>